<dbReference type="PROSITE" id="PS50235">
    <property type="entry name" value="USP_3"/>
    <property type="match status" value="1"/>
</dbReference>
<evidence type="ECO:0000256" key="5">
    <source>
        <dbReference type="ARBA" id="ARBA00022801"/>
    </source>
</evidence>
<dbReference type="EnsemblMetazoa" id="CLYHEMT018545.1">
    <property type="protein sequence ID" value="CLYHEMP018545.1"/>
    <property type="gene ID" value="CLYHEMG018545"/>
</dbReference>
<dbReference type="EC" id="3.4.19.12" evidence="7"/>
<dbReference type="SUPFAM" id="SSF54001">
    <property type="entry name" value="Cysteine proteinases"/>
    <property type="match status" value="1"/>
</dbReference>
<evidence type="ECO:0000256" key="7">
    <source>
        <dbReference type="RuleBase" id="RU366025"/>
    </source>
</evidence>
<sequence length="457" mass="52259">MYTLFKNMDFFKINLHFAYYKFLWYKYKLLLAWDGSSTFSKCVVWLLSSGTLALAYRFYVKSSNTNIEQNQDQIEAVSKRRKKGLPPGLFNEGNTCFINSVLQAISSSSSARKWIYDIEYKESSVSLTTAPSLDILIKVLSNQCGNEDVYSALDLMLSLASHGWVISNQQHDAYEFFQLLIATVNEEMEKVSADGKSFYLIGEVNTASSHIMNRISQTLPSLQRSPSSYFATDPFKGSVANKLTCTKCSYQSPIKFEKFGSLILSIQHASLQRGCTLESCFQKLIETEYLSDVVCEKCTKENNNCKVKTKFQKQTSLSKLPQCLCLQLQRTYYTNDGSTRKNAAFVRFPEFLDVSPFRYSSKDSKSKINIPDKTTRPLLCGGSSNFSTKKSSAWSNWYRLISVVLHYGDAYDGHFAVFRRTPGDQQKWVYISDQQVKRVSKRTVFDSFAYLLFYEKI</sequence>
<evidence type="ECO:0000259" key="8">
    <source>
        <dbReference type="PROSITE" id="PS50235"/>
    </source>
</evidence>
<evidence type="ECO:0000313" key="10">
    <source>
        <dbReference type="Proteomes" id="UP000594262"/>
    </source>
</evidence>
<dbReference type="GO" id="GO:0005829">
    <property type="term" value="C:cytosol"/>
    <property type="evidence" value="ECO:0007669"/>
    <property type="project" value="TreeGrafter"/>
</dbReference>
<dbReference type="PANTHER" id="PTHR24006:SF888">
    <property type="entry name" value="UBIQUITIN CARBOXYL-TERMINAL HYDROLASE 30"/>
    <property type="match status" value="1"/>
</dbReference>
<dbReference type="PROSITE" id="PS00972">
    <property type="entry name" value="USP_1"/>
    <property type="match status" value="1"/>
</dbReference>
<accession>A0A7M5X700</accession>
<keyword evidence="5 7" id="KW-0378">Hydrolase</keyword>
<reference evidence="9" key="1">
    <citation type="submission" date="2021-01" db="UniProtKB">
        <authorList>
            <consortium name="EnsemblMetazoa"/>
        </authorList>
    </citation>
    <scope>IDENTIFICATION</scope>
</reference>
<dbReference type="GO" id="GO:0004843">
    <property type="term" value="F:cysteine-type deubiquitinase activity"/>
    <property type="evidence" value="ECO:0007669"/>
    <property type="project" value="UniProtKB-UniRule"/>
</dbReference>
<dbReference type="OrthoDB" id="2248014at2759"/>
<evidence type="ECO:0000313" key="9">
    <source>
        <dbReference type="EnsemblMetazoa" id="CLYHEMP018545.1"/>
    </source>
</evidence>
<dbReference type="InterPro" id="IPR038765">
    <property type="entry name" value="Papain-like_cys_pep_sf"/>
</dbReference>
<dbReference type="InterPro" id="IPR050164">
    <property type="entry name" value="Peptidase_C19"/>
</dbReference>
<comment type="catalytic activity">
    <reaction evidence="1 7">
        <text>Thiol-dependent hydrolysis of ester, thioester, amide, peptide and isopeptide bonds formed by the C-terminal Gly of ubiquitin (a 76-residue protein attached to proteins as an intracellular targeting signal).</text>
        <dbReference type="EC" id="3.4.19.12"/>
    </reaction>
</comment>
<dbReference type="Gene3D" id="3.90.70.10">
    <property type="entry name" value="Cysteine proteinases"/>
    <property type="match status" value="1"/>
</dbReference>
<dbReference type="GO" id="GO:0005634">
    <property type="term" value="C:nucleus"/>
    <property type="evidence" value="ECO:0007669"/>
    <property type="project" value="TreeGrafter"/>
</dbReference>
<protein>
    <recommendedName>
        <fullName evidence="7">Ubiquitin carboxyl-terminal hydrolase</fullName>
        <ecNumber evidence="7">3.4.19.12</ecNumber>
    </recommendedName>
</protein>
<feature type="domain" description="USP" evidence="8">
    <location>
        <begin position="87"/>
        <end position="457"/>
    </location>
</feature>
<name>A0A7M5X700_9CNID</name>
<dbReference type="PROSITE" id="PS00973">
    <property type="entry name" value="USP_2"/>
    <property type="match status" value="1"/>
</dbReference>
<dbReference type="PANTHER" id="PTHR24006">
    <property type="entry name" value="UBIQUITIN CARBOXYL-TERMINAL HYDROLASE"/>
    <property type="match status" value="1"/>
</dbReference>
<evidence type="ECO:0000256" key="3">
    <source>
        <dbReference type="ARBA" id="ARBA00022670"/>
    </source>
</evidence>
<dbReference type="InterPro" id="IPR018200">
    <property type="entry name" value="USP_CS"/>
</dbReference>
<evidence type="ECO:0000256" key="6">
    <source>
        <dbReference type="ARBA" id="ARBA00022807"/>
    </source>
</evidence>
<dbReference type="InterPro" id="IPR028889">
    <property type="entry name" value="USP"/>
</dbReference>
<dbReference type="GO" id="GO:0006508">
    <property type="term" value="P:proteolysis"/>
    <property type="evidence" value="ECO:0007669"/>
    <property type="project" value="UniProtKB-KW"/>
</dbReference>
<proteinExistence type="inferred from homology"/>
<keyword evidence="3 7" id="KW-0645">Protease</keyword>
<dbReference type="CDD" id="cd02662">
    <property type="entry name" value="Peptidase_C19F"/>
    <property type="match status" value="1"/>
</dbReference>
<dbReference type="Pfam" id="PF00443">
    <property type="entry name" value="UCH"/>
    <property type="match status" value="1"/>
</dbReference>
<comment type="similarity">
    <text evidence="2 7">Belongs to the peptidase C19 family.</text>
</comment>
<keyword evidence="6 7" id="KW-0788">Thiol protease</keyword>
<dbReference type="AlphaFoldDB" id="A0A7M5X700"/>
<evidence type="ECO:0000256" key="2">
    <source>
        <dbReference type="ARBA" id="ARBA00009085"/>
    </source>
</evidence>
<evidence type="ECO:0000256" key="4">
    <source>
        <dbReference type="ARBA" id="ARBA00022786"/>
    </source>
</evidence>
<dbReference type="InterPro" id="IPR001394">
    <property type="entry name" value="Peptidase_C19_UCH"/>
</dbReference>
<keyword evidence="4 7" id="KW-0833">Ubl conjugation pathway</keyword>
<organism evidence="9 10">
    <name type="scientific">Clytia hemisphaerica</name>
    <dbReference type="NCBI Taxonomy" id="252671"/>
    <lineage>
        <taxon>Eukaryota</taxon>
        <taxon>Metazoa</taxon>
        <taxon>Cnidaria</taxon>
        <taxon>Hydrozoa</taxon>
        <taxon>Hydroidolina</taxon>
        <taxon>Leptothecata</taxon>
        <taxon>Obeliida</taxon>
        <taxon>Clytiidae</taxon>
        <taxon>Clytia</taxon>
    </lineage>
</organism>
<keyword evidence="10" id="KW-1185">Reference proteome</keyword>
<dbReference type="GO" id="GO:0016579">
    <property type="term" value="P:protein deubiquitination"/>
    <property type="evidence" value="ECO:0007669"/>
    <property type="project" value="InterPro"/>
</dbReference>
<evidence type="ECO:0000256" key="1">
    <source>
        <dbReference type="ARBA" id="ARBA00000707"/>
    </source>
</evidence>
<dbReference type="RefSeq" id="XP_066927492.1">
    <property type="nucleotide sequence ID" value="XM_067071391.1"/>
</dbReference>
<dbReference type="Proteomes" id="UP000594262">
    <property type="component" value="Unplaced"/>
</dbReference>
<dbReference type="GeneID" id="136814968"/>